<name>A0A507FFC2_9FUNG</name>
<accession>A0A507FFC2</accession>
<sequence length="478" mass="52284">MLSNLAAHIATATSTAQRQFESIKAKADQLKDFSVSDYELKPFDVVLFAGSDPAANFIKKVTLHEVVPNVNLPFTELWTHSGILVDKTVLPLDFLEDGKMYLYESVFSGEVAGYVYSKVLPLDHAVPPRGFHLGPQIRDFAAVVEEGDSDVGICRLSDTHRQTVNQVMAANPNFLLDLYNYYKDFSYPITNILPVIASASERLYSDLQKFRDASSNFFPKSRQAPQQNKAIFCSELVATIFKNFGLPTFVELKPDTFTPLEVEVAPEMERKIVFAKINKVSNLLPGNKLKTGNFITEAQKLMKSFCLHGEWVSVAPGGGVPPNSTPAGAEADGTPLFIARCRIGNSFYLGKIGEGWKNPVVTLFNREVSINFGHEVLVNLDGMVWVPDKNGHFPAMRAVKAGMDDNGGYLYIARGEVAGSMAPVAAGFMKLVRASSGNVGKKSLAPGVVSPEDKAAVIPYGGSAVKVSKYEVLCYKMF</sequence>
<evidence type="ECO:0000313" key="1">
    <source>
        <dbReference type="EMBL" id="TPX74280.1"/>
    </source>
</evidence>
<comment type="caution">
    <text evidence="1">The sequence shown here is derived from an EMBL/GenBank/DDBJ whole genome shotgun (WGS) entry which is preliminary data.</text>
</comment>
<organism evidence="1 2">
    <name type="scientific">Chytriomyces confervae</name>
    <dbReference type="NCBI Taxonomy" id="246404"/>
    <lineage>
        <taxon>Eukaryota</taxon>
        <taxon>Fungi</taxon>
        <taxon>Fungi incertae sedis</taxon>
        <taxon>Chytridiomycota</taxon>
        <taxon>Chytridiomycota incertae sedis</taxon>
        <taxon>Chytridiomycetes</taxon>
        <taxon>Chytridiales</taxon>
        <taxon>Chytriomycetaceae</taxon>
        <taxon>Chytriomyces</taxon>
    </lineage>
</organism>
<dbReference type="PANTHER" id="PTHR31649:SF1">
    <property type="entry name" value="FARNESOIC ACID O-METHYL TRANSFERASE DOMAIN-CONTAINING PROTEIN"/>
    <property type="match status" value="1"/>
</dbReference>
<reference evidence="1 2" key="1">
    <citation type="journal article" date="2019" name="Sci. Rep.">
        <title>Comparative genomics of chytrid fungi reveal insights into the obligate biotrophic and pathogenic lifestyle of Synchytrium endobioticum.</title>
        <authorList>
            <person name="van de Vossenberg B.T.L.H."/>
            <person name="Warris S."/>
            <person name="Nguyen H.D.T."/>
            <person name="van Gent-Pelzer M.P.E."/>
            <person name="Joly D.L."/>
            <person name="van de Geest H.C."/>
            <person name="Bonants P.J.M."/>
            <person name="Smith D.S."/>
            <person name="Levesque C.A."/>
            <person name="van der Lee T.A.J."/>
        </authorList>
    </citation>
    <scope>NUCLEOTIDE SEQUENCE [LARGE SCALE GENOMIC DNA]</scope>
    <source>
        <strain evidence="1 2">CBS 675.73</strain>
    </source>
</reference>
<dbReference type="SMART" id="SM00696">
    <property type="entry name" value="DM9"/>
    <property type="match status" value="2"/>
</dbReference>
<evidence type="ECO:0000313" key="2">
    <source>
        <dbReference type="Proteomes" id="UP000320333"/>
    </source>
</evidence>
<dbReference type="OrthoDB" id="2142040at2759"/>
<dbReference type="SUPFAM" id="SSF54001">
    <property type="entry name" value="Cysteine proteinases"/>
    <property type="match status" value="1"/>
</dbReference>
<dbReference type="PANTHER" id="PTHR31649">
    <property type="entry name" value="AGAP009604-PA"/>
    <property type="match status" value="1"/>
</dbReference>
<gene>
    <name evidence="1" type="ORF">CcCBS67573_g04462</name>
</gene>
<dbReference type="InterPro" id="IPR006616">
    <property type="entry name" value="DM9_repeat"/>
</dbReference>
<dbReference type="AlphaFoldDB" id="A0A507FFC2"/>
<dbReference type="Gene3D" id="3.90.1720.10">
    <property type="entry name" value="endopeptidase domain like (from Nostoc punctiforme)"/>
    <property type="match status" value="1"/>
</dbReference>
<dbReference type="EMBL" id="QEAP01000134">
    <property type="protein sequence ID" value="TPX74280.1"/>
    <property type="molecule type" value="Genomic_DNA"/>
</dbReference>
<proteinExistence type="predicted"/>
<keyword evidence="2" id="KW-1185">Reference proteome</keyword>
<protein>
    <submittedName>
        <fullName evidence="1">Uncharacterized protein</fullName>
    </submittedName>
</protein>
<dbReference type="Proteomes" id="UP000320333">
    <property type="component" value="Unassembled WGS sequence"/>
</dbReference>
<dbReference type="Pfam" id="PF11901">
    <property type="entry name" value="DM9"/>
    <property type="match status" value="1"/>
</dbReference>
<dbReference type="InterPro" id="IPR038765">
    <property type="entry name" value="Papain-like_cys_pep_sf"/>
</dbReference>